<keyword evidence="3" id="KW-1185">Reference proteome</keyword>
<evidence type="ECO:0000313" key="2">
    <source>
        <dbReference type="EMBL" id="MDJ1502299.1"/>
    </source>
</evidence>
<proteinExistence type="predicted"/>
<dbReference type="AlphaFoldDB" id="A0AAE3R6E9"/>
<keyword evidence="1" id="KW-0472">Membrane</keyword>
<comment type="caution">
    <text evidence="2">The sequence shown here is derived from an EMBL/GenBank/DDBJ whole genome shotgun (WGS) entry which is preliminary data.</text>
</comment>
<dbReference type="Proteomes" id="UP001232063">
    <property type="component" value="Unassembled WGS sequence"/>
</dbReference>
<feature type="transmembrane region" description="Helical" evidence="1">
    <location>
        <begin position="45"/>
        <end position="64"/>
    </location>
</feature>
<name>A0AAE3R6E9_9BACT</name>
<keyword evidence="1" id="KW-1133">Transmembrane helix</keyword>
<gene>
    <name evidence="2" type="ORF">QNI22_16655</name>
</gene>
<organism evidence="2 3">
    <name type="scientific">Xanthocytophaga agilis</name>
    <dbReference type="NCBI Taxonomy" id="3048010"/>
    <lineage>
        <taxon>Bacteria</taxon>
        <taxon>Pseudomonadati</taxon>
        <taxon>Bacteroidota</taxon>
        <taxon>Cytophagia</taxon>
        <taxon>Cytophagales</taxon>
        <taxon>Rhodocytophagaceae</taxon>
        <taxon>Xanthocytophaga</taxon>
    </lineage>
</organism>
<evidence type="ECO:0000256" key="1">
    <source>
        <dbReference type="SAM" id="Phobius"/>
    </source>
</evidence>
<accession>A0AAE3R6E9</accession>
<dbReference type="RefSeq" id="WP_314512262.1">
    <property type="nucleotide sequence ID" value="NZ_JASJOU010000005.1"/>
</dbReference>
<evidence type="ECO:0000313" key="3">
    <source>
        <dbReference type="Proteomes" id="UP001232063"/>
    </source>
</evidence>
<reference evidence="2" key="1">
    <citation type="submission" date="2023-05" db="EMBL/GenBank/DDBJ databases">
        <authorList>
            <person name="Zhang X."/>
        </authorList>
    </citation>
    <scope>NUCLEOTIDE SEQUENCE</scope>
    <source>
        <strain evidence="2">BD1B2-1</strain>
    </source>
</reference>
<sequence length="394" mass="45061">MSNQEEQHLHDLVREAMVQIQPSYEELHWEKMQGKLHKIPQHPNWLWIGSVTCVVVLLASWFIWKKNTVETSLTKTSAISITPKSQTKKSKPLPSVVPRLADTISKAIALQPIQHSSDKVDYPDFKTESPTWYAVESLITKKIFLNPIVFPEISLNQLIEEDIRKRIEQRILTSDSIITKVWERNKSNWRTVAVVGDFTSSMYPYATELFTWLDKNRRNKSILGAVFFTDCDSLGHETIPDQTSGKMFTIRNWEKANVLSTFIDASRNTQQNIRLAENNLEAILYAQNTFPSVQSFVLIADNGSPIKDMDLLSQIKRPVHIIVCGSTYEENTGIQPDLIQLAVTTKGSLHTAATDLTNLTTIKTGTRIEVGGKSYKYKKGHFVLRKFHQFWKQK</sequence>
<keyword evidence="1" id="KW-0812">Transmembrane</keyword>
<dbReference type="EMBL" id="JASJOU010000005">
    <property type="protein sequence ID" value="MDJ1502299.1"/>
    <property type="molecule type" value="Genomic_DNA"/>
</dbReference>
<protein>
    <submittedName>
        <fullName evidence="2">Uncharacterized protein</fullName>
    </submittedName>
</protein>